<keyword evidence="3" id="KW-1185">Reference proteome</keyword>
<dbReference type="EMBL" id="LT906435">
    <property type="protein sequence ID" value="SNU82187.1"/>
    <property type="molecule type" value="Genomic_DNA"/>
</dbReference>
<feature type="transmembrane region" description="Helical" evidence="1">
    <location>
        <begin position="59"/>
        <end position="87"/>
    </location>
</feature>
<reference evidence="2 3" key="1">
    <citation type="submission" date="2017-06" db="EMBL/GenBank/DDBJ databases">
        <authorList>
            <consortium name="Pathogen Informatics"/>
        </authorList>
    </citation>
    <scope>NUCLEOTIDE SEQUENCE [LARGE SCALE GENOMIC DNA]</scope>
    <source>
        <strain evidence="2 3">NCTC13161</strain>
    </source>
</reference>
<name>A0A239S9U2_9BURK</name>
<dbReference type="OrthoDB" id="8943156at2"/>
<dbReference type="AlphaFoldDB" id="A0A239S9U2"/>
<feature type="transmembrane region" description="Helical" evidence="1">
    <location>
        <begin position="107"/>
        <end position="127"/>
    </location>
</feature>
<organism evidence="2 3">
    <name type="scientific">Pandoraea sputorum</name>
    <dbReference type="NCBI Taxonomy" id="93222"/>
    <lineage>
        <taxon>Bacteria</taxon>
        <taxon>Pseudomonadati</taxon>
        <taxon>Pseudomonadota</taxon>
        <taxon>Betaproteobacteria</taxon>
        <taxon>Burkholderiales</taxon>
        <taxon>Burkholderiaceae</taxon>
        <taxon>Pandoraea</taxon>
    </lineage>
</organism>
<gene>
    <name evidence="2" type="ORF">SAMEA4530655_00858</name>
</gene>
<protein>
    <recommendedName>
        <fullName evidence="4">Transmembrane protein</fullName>
    </recommendedName>
</protein>
<sequence>MRSGSIGGAGPSAPAVPTYRAAIESAEDARITIDFPITPDDIRLRSQTMSRLGRGGLSGGLTGVAMTVVGVLGLSAGAYFCLAATVADDESGASRLDQWTGVGIGGGMAAVSTLAVTYGLAQVCLCLKKQREAGRAMTTLSTRVQFESPREAPPRDYV</sequence>
<accession>A0A239S9U2</accession>
<evidence type="ECO:0000313" key="2">
    <source>
        <dbReference type="EMBL" id="SNU82187.1"/>
    </source>
</evidence>
<evidence type="ECO:0008006" key="4">
    <source>
        <dbReference type="Google" id="ProtNLM"/>
    </source>
</evidence>
<keyword evidence="1" id="KW-0812">Transmembrane</keyword>
<proteinExistence type="predicted"/>
<dbReference type="GeneID" id="88093543"/>
<dbReference type="RefSeq" id="WP_150777666.1">
    <property type="nucleotide sequence ID" value="NZ_AP028930.1"/>
</dbReference>
<evidence type="ECO:0000256" key="1">
    <source>
        <dbReference type="SAM" id="Phobius"/>
    </source>
</evidence>
<keyword evidence="1" id="KW-0472">Membrane</keyword>
<keyword evidence="1" id="KW-1133">Transmembrane helix</keyword>
<dbReference type="Proteomes" id="UP000215126">
    <property type="component" value="Chromosome 1"/>
</dbReference>
<evidence type="ECO:0000313" key="3">
    <source>
        <dbReference type="Proteomes" id="UP000215126"/>
    </source>
</evidence>